<protein>
    <submittedName>
        <fullName evidence="2">Glycosyltransferase family 2 protein</fullName>
    </submittedName>
</protein>
<evidence type="ECO:0000259" key="1">
    <source>
        <dbReference type="Pfam" id="PF00535"/>
    </source>
</evidence>
<gene>
    <name evidence="2" type="ORF">KK083_25900</name>
</gene>
<accession>A0AAP2DSQ0</accession>
<evidence type="ECO:0000313" key="2">
    <source>
        <dbReference type="EMBL" id="MBT1700347.1"/>
    </source>
</evidence>
<dbReference type="InterPro" id="IPR001173">
    <property type="entry name" value="Glyco_trans_2-like"/>
</dbReference>
<dbReference type="PANTHER" id="PTHR43685">
    <property type="entry name" value="GLYCOSYLTRANSFERASE"/>
    <property type="match status" value="1"/>
</dbReference>
<dbReference type="InterPro" id="IPR050834">
    <property type="entry name" value="Glycosyltransf_2"/>
</dbReference>
<feature type="domain" description="Glycosyltransferase 2-like" evidence="1">
    <location>
        <begin position="21"/>
        <end position="150"/>
    </location>
</feature>
<dbReference type="Gene3D" id="3.90.550.10">
    <property type="entry name" value="Spore Coat Polysaccharide Biosynthesis Protein SpsA, Chain A"/>
    <property type="match status" value="1"/>
</dbReference>
<sequence>MASPNKSVFFPSASNAYPLVSIGIPTYNGGGRILKALRSVWDQHYPNIEIVISDNCSQDRTAELLGSLVAEHRELRYYRQSSNIGLVGNFEFVLRHASGKYFMWVADDDAIEPGVLFRYVWFLENQRAYSLVSGSIQYWKGSQRAHVENGFTFEQQRASLRCIGFYAKVVYGGMFHGMMRREIGEAIPCRNVFGNDYHFVASLAFAGKVKNFDFVGYNKWLGGTSRDNRKYVKVYGESWFTGYFPHAKMAYDAFAEVMFRSPVFGRVVFPERVFTALGGAAGILCNYGFTILPFTIGGIIKRSLFRLGRACYAGFSKLFRSRQPVQAASSAKTNNPVNQT</sequence>
<dbReference type="RefSeq" id="WP_254168902.1">
    <property type="nucleotide sequence ID" value="NZ_JAHESF010000039.1"/>
</dbReference>
<dbReference type="PANTHER" id="PTHR43685:SF11">
    <property type="entry name" value="GLYCOSYLTRANSFERASE TAGX-RELATED"/>
    <property type="match status" value="1"/>
</dbReference>
<dbReference type="AlphaFoldDB" id="A0AAP2DSQ0"/>
<name>A0AAP2DSQ0_9BACT</name>
<keyword evidence="3" id="KW-1185">Reference proteome</keyword>
<evidence type="ECO:0000313" key="3">
    <source>
        <dbReference type="Proteomes" id="UP001319200"/>
    </source>
</evidence>
<reference evidence="2 3" key="1">
    <citation type="submission" date="2021-05" db="EMBL/GenBank/DDBJ databases">
        <title>A Polyphasic approach of four new species of the genus Ohtaekwangia: Ohtaekwangia histidinii sp. nov., Ohtaekwangia cretensis sp. nov., Ohtaekwangia indiensis sp. nov., Ohtaekwangia reichenbachii sp. nov. from diverse environment.</title>
        <authorList>
            <person name="Octaviana S."/>
        </authorList>
    </citation>
    <scope>NUCLEOTIDE SEQUENCE [LARGE SCALE GENOMIC DNA]</scope>
    <source>
        <strain evidence="2 3">PWU4</strain>
    </source>
</reference>
<proteinExistence type="predicted"/>
<dbReference type="SUPFAM" id="SSF53448">
    <property type="entry name" value="Nucleotide-diphospho-sugar transferases"/>
    <property type="match status" value="1"/>
</dbReference>
<comment type="caution">
    <text evidence="2">The sequence shown here is derived from an EMBL/GenBank/DDBJ whole genome shotgun (WGS) entry which is preliminary data.</text>
</comment>
<organism evidence="2 3">
    <name type="scientific">Chryseosolibacter histidini</name>
    <dbReference type="NCBI Taxonomy" id="2782349"/>
    <lineage>
        <taxon>Bacteria</taxon>
        <taxon>Pseudomonadati</taxon>
        <taxon>Bacteroidota</taxon>
        <taxon>Cytophagia</taxon>
        <taxon>Cytophagales</taxon>
        <taxon>Chryseotaleaceae</taxon>
        <taxon>Chryseosolibacter</taxon>
    </lineage>
</organism>
<dbReference type="Proteomes" id="UP001319200">
    <property type="component" value="Unassembled WGS sequence"/>
</dbReference>
<dbReference type="Pfam" id="PF00535">
    <property type="entry name" value="Glycos_transf_2"/>
    <property type="match status" value="1"/>
</dbReference>
<dbReference type="InterPro" id="IPR029044">
    <property type="entry name" value="Nucleotide-diphossugar_trans"/>
</dbReference>
<dbReference type="EMBL" id="JAHESF010000039">
    <property type="protein sequence ID" value="MBT1700347.1"/>
    <property type="molecule type" value="Genomic_DNA"/>
</dbReference>
<dbReference type="CDD" id="cd00761">
    <property type="entry name" value="Glyco_tranf_GTA_type"/>
    <property type="match status" value="1"/>
</dbReference>